<gene>
    <name evidence="2" type="ORF">H8709_01360</name>
</gene>
<feature type="transmembrane region" description="Helical" evidence="1">
    <location>
        <begin position="91"/>
        <end position="111"/>
    </location>
</feature>
<keyword evidence="1" id="KW-0472">Membrane</keyword>
<comment type="caution">
    <text evidence="2">The sequence shown here is derived from an EMBL/GenBank/DDBJ whole genome shotgun (WGS) entry which is preliminary data.</text>
</comment>
<dbReference type="Gene3D" id="1.10.1760.20">
    <property type="match status" value="1"/>
</dbReference>
<dbReference type="GO" id="GO:0022857">
    <property type="term" value="F:transmembrane transporter activity"/>
    <property type="evidence" value="ECO:0007669"/>
    <property type="project" value="InterPro"/>
</dbReference>
<keyword evidence="3" id="KW-1185">Reference proteome</keyword>
<proteinExistence type="predicted"/>
<dbReference type="InterPro" id="IPR030949">
    <property type="entry name" value="ECF_S_folate_fam"/>
</dbReference>
<evidence type="ECO:0000313" key="3">
    <source>
        <dbReference type="Proteomes" id="UP000660861"/>
    </source>
</evidence>
<protein>
    <submittedName>
        <fullName evidence="2">Folate family ECF transporter S component</fullName>
    </submittedName>
</protein>
<evidence type="ECO:0000313" key="2">
    <source>
        <dbReference type="EMBL" id="MBC8569479.1"/>
    </source>
</evidence>
<feature type="transmembrane region" description="Helical" evidence="1">
    <location>
        <begin position="123"/>
        <end position="144"/>
    </location>
</feature>
<keyword evidence="1" id="KW-0812">Transmembrane</keyword>
<reference evidence="2" key="1">
    <citation type="submission" date="2020-08" db="EMBL/GenBank/DDBJ databases">
        <title>Genome public.</title>
        <authorList>
            <person name="Liu C."/>
            <person name="Sun Q."/>
        </authorList>
    </citation>
    <scope>NUCLEOTIDE SEQUENCE</scope>
    <source>
        <strain evidence="2">NSJ-54</strain>
    </source>
</reference>
<keyword evidence="1" id="KW-1133">Transmembrane helix</keyword>
<evidence type="ECO:0000256" key="1">
    <source>
        <dbReference type="SAM" id="Phobius"/>
    </source>
</evidence>
<dbReference type="EMBL" id="JACRTC010000001">
    <property type="protein sequence ID" value="MBC8569479.1"/>
    <property type="molecule type" value="Genomic_DNA"/>
</dbReference>
<feature type="transmembrane region" description="Helical" evidence="1">
    <location>
        <begin position="64"/>
        <end position="85"/>
    </location>
</feature>
<name>A0A926EBT8_9FIRM</name>
<dbReference type="Proteomes" id="UP000660861">
    <property type="component" value="Unassembled WGS sequence"/>
</dbReference>
<sequence length="186" mass="20231">MAGELHSLSHRMKDAVQELKNVRSLAGASMLSALGVVIHAVTTVVASLTQIVSFAFLTVGVSGLLYGPVVTGCIGAITDILKYIVKPNGGFFPGFTLSEFILGFIFGLFFYQRKVTLARVFAAKLTTTLVINLTLTPLWLSMMYGNAFIVLVSGRIVKNLIMLPIETGLLYFLLKKVQEIVQQKTS</sequence>
<dbReference type="Pfam" id="PF12822">
    <property type="entry name" value="ECF_trnsprt"/>
    <property type="match status" value="1"/>
</dbReference>
<organism evidence="2 3">
    <name type="scientific">Zongyangia hominis</name>
    <dbReference type="NCBI Taxonomy" id="2763677"/>
    <lineage>
        <taxon>Bacteria</taxon>
        <taxon>Bacillati</taxon>
        <taxon>Bacillota</taxon>
        <taxon>Clostridia</taxon>
        <taxon>Eubacteriales</taxon>
        <taxon>Oscillospiraceae</taxon>
        <taxon>Zongyangia</taxon>
    </lineage>
</organism>
<dbReference type="AlphaFoldDB" id="A0A926EBT8"/>
<dbReference type="NCBIfam" id="TIGR04518">
    <property type="entry name" value="ECF_S_folT_fam"/>
    <property type="match status" value="1"/>
</dbReference>
<accession>A0A926EBT8</accession>
<feature type="transmembrane region" description="Helical" evidence="1">
    <location>
        <begin position="30"/>
        <end position="57"/>
    </location>
</feature>
<dbReference type="InterPro" id="IPR024529">
    <property type="entry name" value="ECF_trnsprt_substrate-spec"/>
</dbReference>